<evidence type="ECO:0000313" key="2">
    <source>
        <dbReference type="EMBL" id="CUN63549.1"/>
    </source>
</evidence>
<name>A0ABM9UP22_SARVE</name>
<keyword evidence="3" id="KW-1185">Reference proteome</keyword>
<keyword evidence="1" id="KW-0472">Membrane</keyword>
<accession>A0ABM9UP22</accession>
<proteinExistence type="predicted"/>
<reference evidence="2 3" key="1">
    <citation type="submission" date="2015-09" db="EMBL/GenBank/DDBJ databases">
        <authorList>
            <consortium name="Pathogen Informatics"/>
        </authorList>
    </citation>
    <scope>NUCLEOTIDE SEQUENCE [LARGE SCALE GENOMIC DNA]</scope>
    <source>
        <strain evidence="2 3">2789STDY5834858</strain>
    </source>
</reference>
<protein>
    <submittedName>
        <fullName evidence="2">ABC-2 family transporter protein</fullName>
    </submittedName>
</protein>
<keyword evidence="1" id="KW-1133">Transmembrane helix</keyword>
<keyword evidence="1" id="KW-0812">Transmembrane</keyword>
<dbReference type="EMBL" id="CYZR01000002">
    <property type="protein sequence ID" value="CUN63549.1"/>
    <property type="molecule type" value="Genomic_DNA"/>
</dbReference>
<feature type="transmembrane region" description="Helical" evidence="1">
    <location>
        <begin position="40"/>
        <end position="66"/>
    </location>
</feature>
<evidence type="ECO:0000313" key="3">
    <source>
        <dbReference type="Proteomes" id="UP000095488"/>
    </source>
</evidence>
<comment type="caution">
    <text evidence="2">The sequence shown here is derived from an EMBL/GenBank/DDBJ whole genome shotgun (WGS) entry which is preliminary data.</text>
</comment>
<feature type="transmembrane region" description="Helical" evidence="1">
    <location>
        <begin position="187"/>
        <end position="213"/>
    </location>
</feature>
<feature type="transmembrane region" description="Helical" evidence="1">
    <location>
        <begin position="233"/>
        <end position="254"/>
    </location>
</feature>
<sequence length="261" mass="29427">MLGKLMKYELKACGRIFVPLYVAILVVAAISGIFSNTQSFQVASILIFILMALFIGLMVVTIVLIIQRFKKSLLEDEGYLMFTLPVSIKNLILSKYLTSLIYIILSTIIAILSFVLILLFGGNLDISAFLNHEFWSVVNQGLSQKDIIFPVIIMIISGFLVYTMFIFNVYISLSIGHLPKFNKNRTLFGIITFFVINIIIGIVQSVIQVTFISNAYKIQDIYSLLSAFNLYEVVNIIVSIVIILILFVGTSWILNKKLNLE</sequence>
<feature type="transmembrane region" description="Helical" evidence="1">
    <location>
        <begin position="99"/>
        <end position="120"/>
    </location>
</feature>
<feature type="transmembrane region" description="Helical" evidence="1">
    <location>
        <begin position="12"/>
        <end position="34"/>
    </location>
</feature>
<dbReference type="Proteomes" id="UP000095488">
    <property type="component" value="Unassembled WGS sequence"/>
</dbReference>
<gene>
    <name evidence="2" type="ORF">ERS852473_00699</name>
</gene>
<organism evidence="2 3">
    <name type="scientific">Sarcina ventriculi</name>
    <name type="common">Clostridium ventriculi</name>
    <dbReference type="NCBI Taxonomy" id="1267"/>
    <lineage>
        <taxon>Bacteria</taxon>
        <taxon>Bacillati</taxon>
        <taxon>Bacillota</taxon>
        <taxon>Clostridia</taxon>
        <taxon>Eubacteriales</taxon>
        <taxon>Clostridiaceae</taxon>
        <taxon>Sarcina</taxon>
    </lineage>
</organism>
<evidence type="ECO:0000256" key="1">
    <source>
        <dbReference type="SAM" id="Phobius"/>
    </source>
</evidence>
<dbReference type="RefSeq" id="WP_055257684.1">
    <property type="nucleotide sequence ID" value="NZ_CABIXL010000002.1"/>
</dbReference>
<feature type="transmembrane region" description="Helical" evidence="1">
    <location>
        <begin position="147"/>
        <end position="175"/>
    </location>
</feature>